<keyword evidence="4" id="KW-1185">Reference proteome</keyword>
<feature type="compositionally biased region" description="Low complexity" evidence="1">
    <location>
        <begin position="1"/>
        <end position="13"/>
    </location>
</feature>
<feature type="region of interest" description="Disordered" evidence="1">
    <location>
        <begin position="852"/>
        <end position="877"/>
    </location>
</feature>
<dbReference type="OrthoDB" id="195089at2759"/>
<dbReference type="GO" id="GO:0006281">
    <property type="term" value="P:DNA repair"/>
    <property type="evidence" value="ECO:0007669"/>
    <property type="project" value="InterPro"/>
</dbReference>
<name>M2W791_GALSU</name>
<feature type="region of interest" description="Disordered" evidence="1">
    <location>
        <begin position="1354"/>
        <end position="1374"/>
    </location>
</feature>
<dbReference type="EMBL" id="KB454490">
    <property type="protein sequence ID" value="EME31686.1"/>
    <property type="molecule type" value="Genomic_DNA"/>
</dbReference>
<dbReference type="RefSeq" id="XP_005708206.1">
    <property type="nucleotide sequence ID" value="XM_005708149.1"/>
</dbReference>
<feature type="compositionally biased region" description="Acidic residues" evidence="1">
    <location>
        <begin position="21"/>
        <end position="33"/>
    </location>
</feature>
<evidence type="ECO:0000256" key="1">
    <source>
        <dbReference type="SAM" id="MobiDB-lite"/>
    </source>
</evidence>
<gene>
    <name evidence="3" type="ORF">Gasu_10660</name>
</gene>
<proteinExistence type="predicted"/>
<protein>
    <recommendedName>
        <fullName evidence="2">FANCI solenoid 4 domain-containing protein</fullName>
    </recommendedName>
</protein>
<reference evidence="4" key="1">
    <citation type="journal article" date="2013" name="Science">
        <title>Gene transfer from bacteria and archaea facilitated evolution of an extremophilic eukaryote.</title>
        <authorList>
            <person name="Schonknecht G."/>
            <person name="Chen W.H."/>
            <person name="Ternes C.M."/>
            <person name="Barbier G.G."/>
            <person name="Shrestha R.P."/>
            <person name="Stanke M."/>
            <person name="Brautigam A."/>
            <person name="Baker B.J."/>
            <person name="Banfield J.F."/>
            <person name="Garavito R.M."/>
            <person name="Carr K."/>
            <person name="Wilkerson C."/>
            <person name="Rensing S.A."/>
            <person name="Gagneul D."/>
            <person name="Dickenson N.E."/>
            <person name="Oesterhelt C."/>
            <person name="Lercher M.J."/>
            <person name="Weber A.P."/>
        </authorList>
    </citation>
    <scope>NUCLEOTIDE SEQUENCE [LARGE SCALE GENOMIC DNA]</scope>
    <source>
        <strain evidence="4">074W</strain>
    </source>
</reference>
<dbReference type="PANTHER" id="PTHR21818:SF0">
    <property type="entry name" value="FANCONI ANEMIA GROUP I PROTEIN"/>
    <property type="match status" value="1"/>
</dbReference>
<dbReference type="InterPro" id="IPR026171">
    <property type="entry name" value="FANCI"/>
</dbReference>
<accession>M2W791</accession>
<dbReference type="GO" id="GO:0070182">
    <property type="term" value="F:DNA polymerase binding"/>
    <property type="evidence" value="ECO:0007669"/>
    <property type="project" value="TreeGrafter"/>
</dbReference>
<dbReference type="Proteomes" id="UP000030680">
    <property type="component" value="Unassembled WGS sequence"/>
</dbReference>
<sequence>METQTSSSQAESSLRYQAFSSEEEYSTLVQEDENTTRSLTKNMLQRKHSDHDTAVSTNSNEEEVNDALNCPENNDRNQVKSSPEIVSDIVATGSEILDSICQGKDVEKVASAHPLLPLSLLCSFVLEKQRNWEQEDIETQRLLEYVCMEIQESCDTQTLINMVQVVINELVSFYQNSMVFKVFDIIISRVFGILSRRREFEYRDLRWSYYRFQMNKNSLSIKERVYSEQCLVSFDSIRKVERDGKIDGPCIIFFCFKTILKEEKARCLVPLLLQVMKETKPPNWVGDMIIDQVLKSMKRMELQDIQNIFYKLLQFANTGSSTFDSFFTKFVVFISQLERHCEMLNHYDSINASQDFGIRLDSHDSSTLLAFECSILKQFIFTCRNESSLGKRFLKLFRKDMRLRNSIGLAFLLVVAHNRILCEEVFETLIFVLQSEAKSKAQFNSKSRDIQSLASIMFPKMTEGKESPFWSEMLDCLEKTTRAVVDKWNFLMAPLIEFSIYALDNEELFHFQEYGLHGLYKLCDIIQILFSSETGSQAPLLDAIFRNLLNQRIDTNLGIQTILKMESECLTSILNESFNSKAKQFFLEDFRYIRPYQGLQFIQCILPILRLNSELCNVAIATLKKCLAFNQTSSRRLALDSLLMFANMSEMTREIEITVDELPLLLLRSLSQNYMVRQNVYRKLTATCFTRMRKSTCRHIFFIMEEHWKRYLDDSVTPVVQFARCVECHTGFLIEPISELFQCYLSLYAFNKSSSEKDIMVQKLCNSIIATDLLDLGISGQEIDLRMEGIARKKRNICRCFYHMVNILILELICQEELFVSSLEIESLTSLFHLKENLELVMKSAGMAFEVDTSNKKPTKQRQTEDKPLLSSQSFKRNGPKGFHLEFSMKIDNWRNVIDRIRQLKQMSPSNLCFSTDSIFAQSLRFLLKLVSDEIRNALSSNSKTLIDVEQRIEIRVQIPLWICASWSDFEFRRNNIKSRPLLPLQNVNHCLRWLSTCLLPMEEKQGRRFIYVISFLTSLSSLEIVVDSCNQLKILHQKENLKIEDKKCSQIMYLLETVSKAILDMLRESRWNETNELLSILMFVKELYHNDDSVWEYLETFSIETISKVTFEDGHCLFKLQSLTWRTLESKILCLGNISTMIYRKLGDIGESVENSTDSWDGDNLLIGSEAVEQLLQSITARSFDLFEDVRWILKTQAIFLEANKEACLQILCDIIQPIVDVLKNLARSHVMQWPICQSILQSLIQSYRVLHYIFSIHLRYQLKPAERTCQLANFVLTEYTPVIYLFIPYINQHETTHLKKVVKVVPQLIFLVEQLETTLIRLSKRTHTPEILRGWKRSTARDFKILDEQVDKENKSRRIENSKHVHDAREQP</sequence>
<evidence type="ECO:0000313" key="4">
    <source>
        <dbReference type="Proteomes" id="UP000030680"/>
    </source>
</evidence>
<dbReference type="STRING" id="130081.M2W791"/>
<feature type="domain" description="FANCI solenoid 4" evidence="2">
    <location>
        <begin position="1138"/>
        <end position="1353"/>
    </location>
</feature>
<dbReference type="KEGG" id="gsl:Gasu_10660"/>
<dbReference type="Pfam" id="PF14678">
    <property type="entry name" value="FANCI_S4"/>
    <property type="match status" value="1"/>
</dbReference>
<dbReference type="PANTHER" id="PTHR21818">
    <property type="entry name" value="BC025462 PROTEIN"/>
    <property type="match status" value="1"/>
</dbReference>
<dbReference type="InterPro" id="IPR029314">
    <property type="entry name" value="FANCI_S4"/>
</dbReference>
<organism evidence="3 4">
    <name type="scientific">Galdieria sulphuraria</name>
    <name type="common">Red alga</name>
    <dbReference type="NCBI Taxonomy" id="130081"/>
    <lineage>
        <taxon>Eukaryota</taxon>
        <taxon>Rhodophyta</taxon>
        <taxon>Bangiophyceae</taxon>
        <taxon>Galdieriales</taxon>
        <taxon>Galdieriaceae</taxon>
        <taxon>Galdieria</taxon>
    </lineage>
</organism>
<feature type="region of interest" description="Disordered" evidence="1">
    <location>
        <begin position="1"/>
        <end position="82"/>
    </location>
</feature>
<evidence type="ECO:0000259" key="2">
    <source>
        <dbReference type="Pfam" id="PF14678"/>
    </source>
</evidence>
<evidence type="ECO:0000313" key="3">
    <source>
        <dbReference type="EMBL" id="EME31686.1"/>
    </source>
</evidence>
<dbReference type="GeneID" id="17090314"/>
<dbReference type="Gramene" id="EME31686">
    <property type="protein sequence ID" value="EME31686"/>
    <property type="gene ID" value="Gasu_10660"/>
</dbReference>